<dbReference type="AlphaFoldDB" id="A0A9D4HFY7"/>
<sequence length="140" mass="15936">MRSIKKCWFPVPLNESTNTCKFESAFNTLQTNLMSQCRTQTTDLLQIIQRQQTSAINLQKQIKSNQENITPIQKHGQEKHVFLLSRRMNENLNSIESSTRSLENNMALSTLNIVEHFSVSHIVNNILKALSITTTSACSL</sequence>
<evidence type="ECO:0000313" key="1">
    <source>
        <dbReference type="EMBL" id="KAH3715581.1"/>
    </source>
</evidence>
<organism evidence="1 2">
    <name type="scientific">Dreissena polymorpha</name>
    <name type="common">Zebra mussel</name>
    <name type="synonym">Mytilus polymorpha</name>
    <dbReference type="NCBI Taxonomy" id="45954"/>
    <lineage>
        <taxon>Eukaryota</taxon>
        <taxon>Metazoa</taxon>
        <taxon>Spiralia</taxon>
        <taxon>Lophotrochozoa</taxon>
        <taxon>Mollusca</taxon>
        <taxon>Bivalvia</taxon>
        <taxon>Autobranchia</taxon>
        <taxon>Heteroconchia</taxon>
        <taxon>Euheterodonta</taxon>
        <taxon>Imparidentia</taxon>
        <taxon>Neoheterodontei</taxon>
        <taxon>Myida</taxon>
        <taxon>Dreissenoidea</taxon>
        <taxon>Dreissenidae</taxon>
        <taxon>Dreissena</taxon>
    </lineage>
</organism>
<keyword evidence="2" id="KW-1185">Reference proteome</keyword>
<reference evidence="1" key="2">
    <citation type="submission" date="2020-11" db="EMBL/GenBank/DDBJ databases">
        <authorList>
            <person name="McCartney M.A."/>
            <person name="Auch B."/>
            <person name="Kono T."/>
            <person name="Mallez S."/>
            <person name="Becker A."/>
            <person name="Gohl D.M."/>
            <person name="Silverstein K.A.T."/>
            <person name="Koren S."/>
            <person name="Bechman K.B."/>
            <person name="Herman A."/>
            <person name="Abrahante J.E."/>
            <person name="Garbe J."/>
        </authorList>
    </citation>
    <scope>NUCLEOTIDE SEQUENCE</scope>
    <source>
        <strain evidence="1">Duluth1</strain>
        <tissue evidence="1">Whole animal</tissue>
    </source>
</reference>
<reference evidence="1" key="1">
    <citation type="journal article" date="2019" name="bioRxiv">
        <title>The Genome of the Zebra Mussel, Dreissena polymorpha: A Resource for Invasive Species Research.</title>
        <authorList>
            <person name="McCartney M.A."/>
            <person name="Auch B."/>
            <person name="Kono T."/>
            <person name="Mallez S."/>
            <person name="Zhang Y."/>
            <person name="Obille A."/>
            <person name="Becker A."/>
            <person name="Abrahante J.E."/>
            <person name="Garbe J."/>
            <person name="Badalamenti J.P."/>
            <person name="Herman A."/>
            <person name="Mangelson H."/>
            <person name="Liachko I."/>
            <person name="Sullivan S."/>
            <person name="Sone E.D."/>
            <person name="Koren S."/>
            <person name="Silverstein K.A.T."/>
            <person name="Beckman K.B."/>
            <person name="Gohl D.M."/>
        </authorList>
    </citation>
    <scope>NUCLEOTIDE SEQUENCE</scope>
    <source>
        <strain evidence="1">Duluth1</strain>
        <tissue evidence="1">Whole animal</tissue>
    </source>
</reference>
<proteinExistence type="predicted"/>
<dbReference type="EMBL" id="JAIWYP010000013">
    <property type="protein sequence ID" value="KAH3715581.1"/>
    <property type="molecule type" value="Genomic_DNA"/>
</dbReference>
<gene>
    <name evidence="1" type="ORF">DPMN_058292</name>
</gene>
<comment type="caution">
    <text evidence="1">The sequence shown here is derived from an EMBL/GenBank/DDBJ whole genome shotgun (WGS) entry which is preliminary data.</text>
</comment>
<accession>A0A9D4HFY7</accession>
<protein>
    <submittedName>
        <fullName evidence="1">Uncharacterized protein</fullName>
    </submittedName>
</protein>
<name>A0A9D4HFY7_DREPO</name>
<evidence type="ECO:0000313" key="2">
    <source>
        <dbReference type="Proteomes" id="UP000828390"/>
    </source>
</evidence>
<dbReference type="Proteomes" id="UP000828390">
    <property type="component" value="Unassembled WGS sequence"/>
</dbReference>